<evidence type="ECO:0000313" key="3">
    <source>
        <dbReference type="Proteomes" id="UP000254677"/>
    </source>
</evidence>
<keyword evidence="3" id="KW-1185">Reference proteome</keyword>
<dbReference type="AlphaFoldDB" id="A0A378KMY3"/>
<evidence type="ECO:0000256" key="1">
    <source>
        <dbReference type="SAM" id="SignalP"/>
    </source>
</evidence>
<dbReference type="Proteomes" id="UP000254677">
    <property type="component" value="Unassembled WGS sequence"/>
</dbReference>
<feature type="signal peptide" evidence="1">
    <location>
        <begin position="1"/>
        <end position="20"/>
    </location>
</feature>
<dbReference type="RefSeq" id="WP_115222953.1">
    <property type="nucleotide sequence ID" value="NZ_UGOA01000003.1"/>
</dbReference>
<sequence length="126" mass="14765">MNIIKQLLFILLLLPIPSFALTYTCNTFKKVNFEQEYPKDQLEKFQSFTLLETYDDNVAYVSRCVYFDKKIQCKKMLVDRIERDTNGNSTKFYVFASHFNFQLFHNLSGLEDNGGGDISFQKCTVE</sequence>
<feature type="chain" id="PRO_5016822113" evidence="1">
    <location>
        <begin position="21"/>
        <end position="126"/>
    </location>
</feature>
<proteinExistence type="predicted"/>
<gene>
    <name evidence="2" type="ORF">NCTC13292_03277</name>
</gene>
<reference evidence="2 3" key="1">
    <citation type="submission" date="2018-06" db="EMBL/GenBank/DDBJ databases">
        <authorList>
            <consortium name="Pathogen Informatics"/>
            <person name="Doyle S."/>
        </authorList>
    </citation>
    <scope>NUCLEOTIDE SEQUENCE [LARGE SCALE GENOMIC DNA]</scope>
    <source>
        <strain evidence="2 3">NCTC13292</strain>
    </source>
</reference>
<accession>A0A378KMY3</accession>
<evidence type="ECO:0000313" key="2">
    <source>
        <dbReference type="EMBL" id="STX84925.1"/>
    </source>
</evidence>
<protein>
    <submittedName>
        <fullName evidence="2">Uncharacterized protein</fullName>
    </submittedName>
</protein>
<name>A0A378KMY3_9GAMM</name>
<keyword evidence="1" id="KW-0732">Signal</keyword>
<organism evidence="2 3">
    <name type="scientific">Legionella donaldsonii</name>
    <dbReference type="NCBI Taxonomy" id="45060"/>
    <lineage>
        <taxon>Bacteria</taxon>
        <taxon>Pseudomonadati</taxon>
        <taxon>Pseudomonadota</taxon>
        <taxon>Gammaproteobacteria</taxon>
        <taxon>Legionellales</taxon>
        <taxon>Legionellaceae</taxon>
        <taxon>Legionella</taxon>
    </lineage>
</organism>
<dbReference type="EMBL" id="UGOA01000003">
    <property type="protein sequence ID" value="STX84925.1"/>
    <property type="molecule type" value="Genomic_DNA"/>
</dbReference>